<dbReference type="EMBL" id="CP078045">
    <property type="protein sequence ID" value="QXR08714.1"/>
    <property type="molecule type" value="Genomic_DNA"/>
</dbReference>
<dbReference type="RefSeq" id="WP_004645369.1">
    <property type="nucleotide sequence ID" value="NZ_BBSQ01000018.1"/>
</dbReference>
<evidence type="ECO:0000256" key="1">
    <source>
        <dbReference type="ARBA" id="ARBA00022722"/>
    </source>
</evidence>
<dbReference type="SUPFAM" id="SSF53098">
    <property type="entry name" value="Ribonuclease H-like"/>
    <property type="match status" value="1"/>
</dbReference>
<keyword evidence="1" id="KW-0540">Nuclease</keyword>
<sequence>MYCVLDLETTGINQFYDQPIEIGAILVDKNLKILDRFHSYMHIPETLKFSNSAKETHGLDESFLRNKPTQAMVLKRFFHQFGYDFRFVTWNMSFDIGFFRRMCYENNFQKEFDKLNYRHLDLQSMFFYYCEKKGYLNLRSLDDACQHFGISRSQYHNALEDVQITYNVFKKLMSKVDY</sequence>
<dbReference type="InterPro" id="IPR012337">
    <property type="entry name" value="RNaseH-like_sf"/>
</dbReference>
<reference evidence="4" key="1">
    <citation type="submission" date="2018-10" db="EMBL/GenBank/DDBJ databases">
        <authorList>
            <person name="D'Souza A.W."/>
            <person name="Potter R.F."/>
            <person name="Wallace M."/>
            <person name="Shupe A."/>
            <person name="Patel S."/>
            <person name="Sun S."/>
            <person name="Gul D."/>
            <person name="Kwon J.H."/>
            <person name="Andleeb S."/>
            <person name="Burnham C.-A.D."/>
            <person name="Dantas G."/>
        </authorList>
    </citation>
    <scope>NUCLEOTIDE SEQUENCE</scope>
    <source>
        <strain evidence="4">AL_065</strain>
    </source>
</reference>
<keyword evidence="2 4" id="KW-0269">Exonuclease</keyword>
<dbReference type="Proteomes" id="UP000293391">
    <property type="component" value="Chromosome"/>
</dbReference>
<dbReference type="PANTHER" id="PTHR30231">
    <property type="entry name" value="DNA POLYMERASE III SUBUNIT EPSILON"/>
    <property type="match status" value="1"/>
</dbReference>
<evidence type="ECO:0000313" key="5">
    <source>
        <dbReference type="Proteomes" id="UP000293391"/>
    </source>
</evidence>
<name>A0AAJ4TUW4_ACILW</name>
<reference evidence="4" key="3">
    <citation type="submission" date="2021-06" db="EMBL/GenBank/DDBJ databases">
        <authorList>
            <person name="Diorio-Toth L."/>
        </authorList>
    </citation>
    <scope>NUCLEOTIDE SEQUENCE</scope>
    <source>
        <strain evidence="4">AL_065</strain>
    </source>
</reference>
<dbReference type="GO" id="GO:0045004">
    <property type="term" value="P:DNA replication proofreading"/>
    <property type="evidence" value="ECO:0007669"/>
    <property type="project" value="TreeGrafter"/>
</dbReference>
<keyword evidence="2 4" id="KW-0378">Hydrolase</keyword>
<proteinExistence type="predicted"/>
<reference evidence="4" key="2">
    <citation type="journal article" date="2019" name="Nat. Commun.">
        <title>Spatiotemporal dynamics of multidrug resistant bacteria on intensive care unit surfaces.</title>
        <authorList>
            <person name="D'Souza A.W."/>
            <person name="Potter R.F."/>
            <person name="Wallace M."/>
            <person name="Shupe A."/>
            <person name="Patel S."/>
            <person name="Sun X."/>
            <person name="Gul D."/>
            <person name="Kwon J.H."/>
            <person name="Andleeb S."/>
            <person name="Burnham C.D."/>
            <person name="Dantas G."/>
        </authorList>
    </citation>
    <scope>NUCLEOTIDE SEQUENCE</scope>
    <source>
        <strain evidence="4">AL_065</strain>
    </source>
</reference>
<protein>
    <submittedName>
        <fullName evidence="4">3'-5' exonuclease</fullName>
    </submittedName>
</protein>
<dbReference type="InterPro" id="IPR013520">
    <property type="entry name" value="Ribonucl_H"/>
</dbReference>
<feature type="domain" description="Exonuclease" evidence="3">
    <location>
        <begin position="1"/>
        <end position="178"/>
    </location>
</feature>
<dbReference type="PANTHER" id="PTHR30231:SF41">
    <property type="entry name" value="DNA POLYMERASE III SUBUNIT EPSILON"/>
    <property type="match status" value="1"/>
</dbReference>
<evidence type="ECO:0000313" key="4">
    <source>
        <dbReference type="EMBL" id="QXR08714.1"/>
    </source>
</evidence>
<dbReference type="Pfam" id="PF00929">
    <property type="entry name" value="RNase_T"/>
    <property type="match status" value="1"/>
</dbReference>
<evidence type="ECO:0000259" key="3">
    <source>
        <dbReference type="SMART" id="SM00479"/>
    </source>
</evidence>
<evidence type="ECO:0000256" key="2">
    <source>
        <dbReference type="ARBA" id="ARBA00022839"/>
    </source>
</evidence>
<dbReference type="Gene3D" id="3.30.420.10">
    <property type="entry name" value="Ribonuclease H-like superfamily/Ribonuclease H"/>
    <property type="match status" value="1"/>
</dbReference>
<dbReference type="AlphaFoldDB" id="A0AAJ4TUW4"/>
<dbReference type="SMART" id="SM00479">
    <property type="entry name" value="EXOIII"/>
    <property type="match status" value="1"/>
</dbReference>
<dbReference type="InterPro" id="IPR036397">
    <property type="entry name" value="RNaseH_sf"/>
</dbReference>
<dbReference type="GO" id="GO:0005829">
    <property type="term" value="C:cytosol"/>
    <property type="evidence" value="ECO:0007669"/>
    <property type="project" value="TreeGrafter"/>
</dbReference>
<dbReference type="GO" id="GO:0003676">
    <property type="term" value="F:nucleic acid binding"/>
    <property type="evidence" value="ECO:0007669"/>
    <property type="project" value="InterPro"/>
</dbReference>
<organism evidence="4 5">
    <name type="scientific">Acinetobacter lwoffii</name>
    <dbReference type="NCBI Taxonomy" id="28090"/>
    <lineage>
        <taxon>Bacteria</taxon>
        <taxon>Pseudomonadati</taxon>
        <taxon>Pseudomonadota</taxon>
        <taxon>Gammaproteobacteria</taxon>
        <taxon>Moraxellales</taxon>
        <taxon>Moraxellaceae</taxon>
        <taxon>Acinetobacter</taxon>
    </lineage>
</organism>
<gene>
    <name evidence="4" type="ORF">EVX74_007105</name>
</gene>
<dbReference type="GO" id="GO:0008408">
    <property type="term" value="F:3'-5' exonuclease activity"/>
    <property type="evidence" value="ECO:0007669"/>
    <property type="project" value="TreeGrafter"/>
</dbReference>
<dbReference type="CDD" id="cd06127">
    <property type="entry name" value="DEDDh"/>
    <property type="match status" value="1"/>
</dbReference>
<accession>A0AAJ4TUW4</accession>